<proteinExistence type="inferred from homology"/>
<feature type="transmembrane region" description="Helical" evidence="7">
    <location>
        <begin position="85"/>
        <end position="105"/>
    </location>
</feature>
<dbReference type="InterPro" id="IPR049177">
    <property type="entry name" value="MgtC_SapB_SrpB_YhiD_N"/>
</dbReference>
<dbReference type="PANTHER" id="PTHR33778:SF1">
    <property type="entry name" value="MAGNESIUM TRANSPORTER YHID-RELATED"/>
    <property type="match status" value="1"/>
</dbReference>
<evidence type="ECO:0000256" key="1">
    <source>
        <dbReference type="ARBA" id="ARBA00004651"/>
    </source>
</evidence>
<organism evidence="9 10">
    <name type="scientific">Diaphorobacter aerolatus</name>
    <dbReference type="NCBI Taxonomy" id="1288495"/>
    <lineage>
        <taxon>Bacteria</taxon>
        <taxon>Pseudomonadati</taxon>
        <taxon>Pseudomonadota</taxon>
        <taxon>Betaproteobacteria</taxon>
        <taxon>Burkholderiales</taxon>
        <taxon>Comamonadaceae</taxon>
        <taxon>Diaphorobacter</taxon>
    </lineage>
</organism>
<keyword evidence="7" id="KW-0997">Cell inner membrane</keyword>
<dbReference type="Pfam" id="PF02308">
    <property type="entry name" value="MgtC"/>
    <property type="match status" value="1"/>
</dbReference>
<evidence type="ECO:0000256" key="5">
    <source>
        <dbReference type="ARBA" id="ARBA00022989"/>
    </source>
</evidence>
<evidence type="ECO:0000256" key="4">
    <source>
        <dbReference type="ARBA" id="ARBA00022692"/>
    </source>
</evidence>
<evidence type="ECO:0000256" key="7">
    <source>
        <dbReference type="RuleBase" id="RU365041"/>
    </source>
</evidence>
<name>A0A7H0GJG2_9BURK</name>
<feature type="transmembrane region" description="Helical" evidence="7">
    <location>
        <begin position="141"/>
        <end position="159"/>
    </location>
</feature>
<dbReference type="GO" id="GO:0005886">
    <property type="term" value="C:plasma membrane"/>
    <property type="evidence" value="ECO:0007669"/>
    <property type="project" value="UniProtKB-SubCell"/>
</dbReference>
<evidence type="ECO:0000256" key="3">
    <source>
        <dbReference type="ARBA" id="ARBA00022475"/>
    </source>
</evidence>
<evidence type="ECO:0000313" key="10">
    <source>
        <dbReference type="Proteomes" id="UP000516028"/>
    </source>
</evidence>
<dbReference type="KEGG" id="daer:H9K75_21185"/>
<gene>
    <name evidence="9" type="ORF">H9K75_21185</name>
</gene>
<keyword evidence="6 7" id="KW-0472">Membrane</keyword>
<keyword evidence="10" id="KW-1185">Reference proteome</keyword>
<dbReference type="AlphaFoldDB" id="A0A7H0GJG2"/>
<evidence type="ECO:0000256" key="6">
    <source>
        <dbReference type="ARBA" id="ARBA00023136"/>
    </source>
</evidence>
<protein>
    <recommendedName>
        <fullName evidence="7">Protein MgtC</fullName>
    </recommendedName>
</protein>
<sequence length="182" mass="19016">MNSESSIPDLIWQTVAREFADVSDVEQATRIVLRLVLAALLGGLLGWERESRGKAAGLRTHMLVAMGSATFVLIPQMMGAQAGDLSRVIQGVIAGVGFLGAGAILKSSENGKEHVKGLTTAAGVWFTAAIGVAIGAGKDTAALICALLALLVLAVVPWLSKDRDDDAHQHTHKHAVGKDSDD</sequence>
<reference evidence="9 10" key="1">
    <citation type="submission" date="2020-08" db="EMBL/GenBank/DDBJ databases">
        <title>Genome sequence of Diaphorobacter aerolatus KACC 16536T.</title>
        <authorList>
            <person name="Hyun D.-W."/>
            <person name="Bae J.-W."/>
        </authorList>
    </citation>
    <scope>NUCLEOTIDE SEQUENCE [LARGE SCALE GENOMIC DNA]</scope>
    <source>
        <strain evidence="9 10">KACC 16536</strain>
    </source>
</reference>
<evidence type="ECO:0000256" key="2">
    <source>
        <dbReference type="ARBA" id="ARBA00009298"/>
    </source>
</evidence>
<dbReference type="PRINTS" id="PR01837">
    <property type="entry name" value="MGTCSAPBPROT"/>
</dbReference>
<keyword evidence="4 7" id="KW-0812">Transmembrane</keyword>
<feature type="domain" description="MgtC/SapB/SrpB/YhiD N-terminal" evidence="8">
    <location>
        <begin position="35"/>
        <end position="160"/>
    </location>
</feature>
<accession>A0A7H0GJG2</accession>
<dbReference type="RefSeq" id="WP_187724026.1">
    <property type="nucleotide sequence ID" value="NZ_CP060783.1"/>
</dbReference>
<feature type="transmembrane region" description="Helical" evidence="7">
    <location>
        <begin position="117"/>
        <end position="135"/>
    </location>
</feature>
<dbReference type="EMBL" id="CP060783">
    <property type="protein sequence ID" value="QNP48428.1"/>
    <property type="molecule type" value="Genomic_DNA"/>
</dbReference>
<dbReference type="PANTHER" id="PTHR33778">
    <property type="entry name" value="PROTEIN MGTC"/>
    <property type="match status" value="1"/>
</dbReference>
<keyword evidence="3" id="KW-1003">Cell membrane</keyword>
<keyword evidence="5 7" id="KW-1133">Transmembrane helix</keyword>
<evidence type="ECO:0000259" key="8">
    <source>
        <dbReference type="Pfam" id="PF02308"/>
    </source>
</evidence>
<comment type="similarity">
    <text evidence="2 7">Belongs to the MgtC/SapB family.</text>
</comment>
<dbReference type="Proteomes" id="UP000516028">
    <property type="component" value="Chromosome"/>
</dbReference>
<dbReference type="InterPro" id="IPR003416">
    <property type="entry name" value="MgtC/SapB/SrpB/YhiD_fam"/>
</dbReference>
<comment type="subcellular location">
    <subcellularLocation>
        <location evidence="7">Cell inner membrane</location>
        <topology evidence="7">Multi-pass membrane protein</topology>
    </subcellularLocation>
    <subcellularLocation>
        <location evidence="1">Cell membrane</location>
        <topology evidence="1">Multi-pass membrane protein</topology>
    </subcellularLocation>
</comment>
<feature type="transmembrane region" description="Helical" evidence="7">
    <location>
        <begin position="60"/>
        <end position="79"/>
    </location>
</feature>
<evidence type="ECO:0000313" key="9">
    <source>
        <dbReference type="EMBL" id="QNP48428.1"/>
    </source>
</evidence>
<feature type="transmembrane region" description="Helical" evidence="7">
    <location>
        <begin position="31"/>
        <end position="48"/>
    </location>
</feature>